<gene>
    <name evidence="2" type="ORF">J2X20_000004</name>
</gene>
<reference evidence="2 3" key="1">
    <citation type="submission" date="2023-07" db="EMBL/GenBank/DDBJ databases">
        <title>Sorghum-associated microbial communities from plants grown in Nebraska, USA.</title>
        <authorList>
            <person name="Schachtman D."/>
        </authorList>
    </citation>
    <scope>NUCLEOTIDE SEQUENCE [LARGE SCALE GENOMIC DNA]</scope>
    <source>
        <strain evidence="2 3">BE314</strain>
    </source>
</reference>
<proteinExistence type="predicted"/>
<accession>A0ABU1YET2</accession>
<organism evidence="2 3">
    <name type="scientific">Roseateles saccharophilus</name>
    <name type="common">Pseudomonas saccharophila</name>
    <dbReference type="NCBI Taxonomy" id="304"/>
    <lineage>
        <taxon>Bacteria</taxon>
        <taxon>Pseudomonadati</taxon>
        <taxon>Pseudomonadota</taxon>
        <taxon>Betaproteobacteria</taxon>
        <taxon>Burkholderiales</taxon>
        <taxon>Sphaerotilaceae</taxon>
        <taxon>Roseateles</taxon>
    </lineage>
</organism>
<sequence length="296" mass="32340">MKRRAALLALLITTAAQAQQADGQAEARANFNRTVVLAADDVRAFPKPPAGFDDANPALPQGQVVEFGYDSAVTRTQRQALVYLPPGYSPQRRYPVLYLLHGIGGNQHEWRGYVRGTAVLDRLLAQGQAQPMIVVMPNGRARADDAPPPAERTFTPDHIAAFASFEADLLNSLIPAIDAKYATLANADHRAIAGLSMGGGQSLNFGLSHRETFAWVGGFSSAPNTRPAAELLHGKGDFKLVYLSCGNRDGLINVSQSMHRELKALGVAHVWNVDEYGHDRESWAENLYHFAQRLFR</sequence>
<keyword evidence="3" id="KW-1185">Reference proteome</keyword>
<dbReference type="PANTHER" id="PTHR48098:SF1">
    <property type="entry name" value="DIACYLGLYCEROL ACYLTRANSFERASE_MYCOLYLTRANSFERASE AG85A"/>
    <property type="match status" value="1"/>
</dbReference>
<protein>
    <submittedName>
        <fullName evidence="2">Enterochelin esterase-like enzyme</fullName>
    </submittedName>
</protein>
<dbReference type="InterPro" id="IPR000801">
    <property type="entry name" value="Esterase-like"/>
</dbReference>
<dbReference type="RefSeq" id="WP_310259048.1">
    <property type="nucleotide sequence ID" value="NZ_JAVDXU010000001.1"/>
</dbReference>
<evidence type="ECO:0000313" key="2">
    <source>
        <dbReference type="EMBL" id="MDR7267375.1"/>
    </source>
</evidence>
<dbReference type="Proteomes" id="UP001180453">
    <property type="component" value="Unassembled WGS sequence"/>
</dbReference>
<dbReference type="InterPro" id="IPR050583">
    <property type="entry name" value="Mycobacterial_A85_antigen"/>
</dbReference>
<dbReference type="EMBL" id="JAVDXU010000001">
    <property type="protein sequence ID" value="MDR7267375.1"/>
    <property type="molecule type" value="Genomic_DNA"/>
</dbReference>
<dbReference type="InterPro" id="IPR029058">
    <property type="entry name" value="AB_hydrolase_fold"/>
</dbReference>
<feature type="signal peptide" evidence="1">
    <location>
        <begin position="1"/>
        <end position="18"/>
    </location>
</feature>
<dbReference type="Pfam" id="PF00756">
    <property type="entry name" value="Esterase"/>
    <property type="match status" value="1"/>
</dbReference>
<dbReference type="PANTHER" id="PTHR48098">
    <property type="entry name" value="ENTEROCHELIN ESTERASE-RELATED"/>
    <property type="match status" value="1"/>
</dbReference>
<comment type="caution">
    <text evidence="2">The sequence shown here is derived from an EMBL/GenBank/DDBJ whole genome shotgun (WGS) entry which is preliminary data.</text>
</comment>
<keyword evidence="1" id="KW-0732">Signal</keyword>
<dbReference type="SUPFAM" id="SSF53474">
    <property type="entry name" value="alpha/beta-Hydrolases"/>
    <property type="match status" value="1"/>
</dbReference>
<feature type="chain" id="PRO_5045803516" evidence="1">
    <location>
        <begin position="19"/>
        <end position="296"/>
    </location>
</feature>
<evidence type="ECO:0000256" key="1">
    <source>
        <dbReference type="SAM" id="SignalP"/>
    </source>
</evidence>
<evidence type="ECO:0000313" key="3">
    <source>
        <dbReference type="Proteomes" id="UP001180453"/>
    </source>
</evidence>
<dbReference type="Gene3D" id="3.40.50.1820">
    <property type="entry name" value="alpha/beta hydrolase"/>
    <property type="match status" value="1"/>
</dbReference>
<name>A0ABU1YET2_ROSSA</name>